<dbReference type="RefSeq" id="WP_310837578.1">
    <property type="nucleotide sequence ID" value="NZ_JAVLSM010000007.1"/>
</dbReference>
<proteinExistence type="predicted"/>
<organism evidence="1">
    <name type="scientific">Herbaspirillum huttiense subsp. nephrolepidis</name>
    <dbReference type="NCBI Taxonomy" id="3075126"/>
    <lineage>
        <taxon>Bacteria</taxon>
        <taxon>Pseudomonadati</taxon>
        <taxon>Pseudomonadota</taxon>
        <taxon>Betaproteobacteria</taxon>
        <taxon>Burkholderiales</taxon>
        <taxon>Oxalobacteraceae</taxon>
        <taxon>Herbaspirillum</taxon>
    </lineage>
</organism>
<name>A0AAE4K659_9BURK</name>
<reference evidence="1" key="1">
    <citation type="submission" date="2023-02" db="EMBL/GenBank/DDBJ databases">
        <title>Description of Herbaspirillum huttiense subsp. nephrolepsisexaltata and Herbaspirillum huttiense subsp. lycopersicon.</title>
        <authorList>
            <person name="Poudel M."/>
            <person name="Sharma A."/>
            <person name="Goss E."/>
            <person name="Tapia J.H."/>
            <person name="Harmon C.M."/>
            <person name="Jones J.B."/>
        </authorList>
    </citation>
    <scope>NUCLEOTIDE SEQUENCE</scope>
    <source>
        <strain evidence="1">NC40101</strain>
    </source>
</reference>
<accession>A0AAE4K659</accession>
<comment type="caution">
    <text evidence="1">The sequence shown here is derived from an EMBL/GenBank/DDBJ whole genome shotgun (WGS) entry which is preliminary data.</text>
</comment>
<dbReference type="EMBL" id="JAVRAA010000005">
    <property type="protein sequence ID" value="MDT0337727.1"/>
    <property type="molecule type" value="Genomic_DNA"/>
</dbReference>
<protein>
    <submittedName>
        <fullName evidence="1">Uncharacterized protein</fullName>
    </submittedName>
</protein>
<dbReference type="AlphaFoldDB" id="A0AAE4K659"/>
<gene>
    <name evidence="1" type="ORF">RJN63_12855</name>
</gene>
<evidence type="ECO:0000313" key="1">
    <source>
        <dbReference type="EMBL" id="MDT0337727.1"/>
    </source>
</evidence>
<sequence>MKPFNKTLELICHRYRLCVERDDFSSLTNDEPVPHSVASFLAFLIAAPLRENTESDLPPMIRAMFAEIRGQVVSTLPLVRDLSMPLGKLLELDLKGFDERKTMADLFCSFFAGPLLKPLIESVVDSQPGDPPGIQDQIREELSISNRKDFERIVARRLDETIARQMVDELFVIFCEVNRSKCLKDFFQVRRNGGFYGRPEMSNVDVGKRLAELKADINSPAQPGSDRSLSDLKVRVVLSTFDELDPPCPVTGLYWEASLISAGSPDVPLATADGFLYIFEREDGKCLGDEEDLGRAAHVFAGVGLQQVSFFVNEHADAAELMEKSDLCFCSKWERAETAPRGTGAILLNEATKLLGKKYRRLRTLVLDSRPMQYREWESALKIPDLATEIQASIESLTQYAASVKPDKIEIRYIFNRLAGMPELSQEIDRHANMLERQRSSGRCDYHDVSEQIRSIFEMAGMDELAYRVESGHASDLEVRNVLTVLLLQRRIPYIPLSSGAFHDAAKDPSALRRESLEDIEEYADDDEVAQFLFRLPDDCAVDGIALDDAGDVIIAVSCEILAEGGGVYELQEHFTTQQVPPPVDVSSLLRRLQD</sequence>